<sequence>TYMNPLVVAIIALFFGTPMKATYEILINIYFNFEEDIPKYFKKSRIQLHCIIDLVSITFTLIIVVEFINNLTIIIASAIFFVVCLILGGYLYFSTKSLLRKRKSN</sequence>
<proteinExistence type="predicted"/>
<dbReference type="Proteomes" id="UP000286317">
    <property type="component" value="Unassembled WGS sequence"/>
</dbReference>
<reference evidence="2 3" key="1">
    <citation type="journal article" date="2016" name="Front. Microbiol.">
        <title>Comprehensive Phylogenetic Analysis of Bovine Non-aureus Staphylococci Species Based on Whole-Genome Sequencing.</title>
        <authorList>
            <person name="Naushad S."/>
            <person name="Barkema H.W."/>
            <person name="Luby C."/>
            <person name="Condas L.A."/>
            <person name="Nobrega D.B."/>
            <person name="Carson D.A."/>
            <person name="De Buck J."/>
        </authorList>
    </citation>
    <scope>NUCLEOTIDE SEQUENCE [LARGE SCALE GENOMIC DNA]</scope>
    <source>
        <strain evidence="2 3">SNUC 4554</strain>
    </source>
</reference>
<keyword evidence="1" id="KW-0812">Transmembrane</keyword>
<protein>
    <submittedName>
        <fullName evidence="2">Uncharacterized protein</fullName>
    </submittedName>
</protein>
<accession>A0A418IBH8</accession>
<organism evidence="2 3">
    <name type="scientific">Staphylococcus shinii</name>
    <dbReference type="NCBI Taxonomy" id="2912228"/>
    <lineage>
        <taxon>Bacteria</taxon>
        <taxon>Bacillati</taxon>
        <taxon>Bacillota</taxon>
        <taxon>Bacilli</taxon>
        <taxon>Bacillales</taxon>
        <taxon>Staphylococcaceae</taxon>
        <taxon>Staphylococcus</taxon>
    </lineage>
</organism>
<feature type="transmembrane region" description="Helical" evidence="1">
    <location>
        <begin position="46"/>
        <end position="65"/>
    </location>
</feature>
<feature type="transmembrane region" description="Helical" evidence="1">
    <location>
        <begin position="6"/>
        <end position="26"/>
    </location>
</feature>
<evidence type="ECO:0000256" key="1">
    <source>
        <dbReference type="SAM" id="Phobius"/>
    </source>
</evidence>
<evidence type="ECO:0000313" key="3">
    <source>
        <dbReference type="Proteomes" id="UP000286317"/>
    </source>
</evidence>
<feature type="non-terminal residue" evidence="2">
    <location>
        <position position="1"/>
    </location>
</feature>
<comment type="caution">
    <text evidence="2">The sequence shown here is derived from an EMBL/GenBank/DDBJ whole genome shotgun (WGS) entry which is preliminary data.</text>
</comment>
<name>A0A418IBH8_9STAP</name>
<evidence type="ECO:0000313" key="2">
    <source>
        <dbReference type="EMBL" id="RIM95422.1"/>
    </source>
</evidence>
<gene>
    <name evidence="2" type="ORF">BU112_14715</name>
</gene>
<dbReference type="RefSeq" id="WP_220454388.1">
    <property type="nucleotide sequence ID" value="NZ_QXUF01000233.1"/>
</dbReference>
<keyword evidence="3" id="KW-1185">Reference proteome</keyword>
<dbReference type="AlphaFoldDB" id="A0A418IBH8"/>
<feature type="transmembrane region" description="Helical" evidence="1">
    <location>
        <begin position="71"/>
        <end position="93"/>
    </location>
</feature>
<dbReference type="EMBL" id="QXUF01000233">
    <property type="protein sequence ID" value="RIM95422.1"/>
    <property type="molecule type" value="Genomic_DNA"/>
</dbReference>
<keyword evidence="1" id="KW-0472">Membrane</keyword>
<keyword evidence="1" id="KW-1133">Transmembrane helix</keyword>